<keyword evidence="4" id="KW-0808">Transferase</keyword>
<dbReference type="EMBL" id="CP007128">
    <property type="protein sequence ID" value="AHG87870.1"/>
    <property type="molecule type" value="Genomic_DNA"/>
</dbReference>
<dbReference type="eggNOG" id="COG2205">
    <property type="taxonomic scope" value="Bacteria"/>
</dbReference>
<dbReference type="InterPro" id="IPR003661">
    <property type="entry name" value="HisK_dim/P_dom"/>
</dbReference>
<feature type="domain" description="PAS" evidence="9">
    <location>
        <begin position="258"/>
        <end position="304"/>
    </location>
</feature>
<dbReference type="STRING" id="861299.J421_0333"/>
<dbReference type="OrthoDB" id="9810730at2"/>
<accession>W0RC27</accession>
<dbReference type="InterPro" id="IPR036890">
    <property type="entry name" value="HATPase_C_sf"/>
</dbReference>
<dbReference type="KEGG" id="gba:J421_0333"/>
<dbReference type="Pfam" id="PF00512">
    <property type="entry name" value="HisKA"/>
    <property type="match status" value="1"/>
</dbReference>
<dbReference type="CDD" id="cd00130">
    <property type="entry name" value="PAS"/>
    <property type="match status" value="1"/>
</dbReference>
<dbReference type="Proteomes" id="UP000019151">
    <property type="component" value="Chromosome"/>
</dbReference>
<dbReference type="EC" id="2.7.13.3" evidence="2"/>
<dbReference type="FunFam" id="3.30.565.10:FF:000006">
    <property type="entry name" value="Sensor histidine kinase WalK"/>
    <property type="match status" value="1"/>
</dbReference>
<keyword evidence="7" id="KW-0175">Coiled coil</keyword>
<dbReference type="AlphaFoldDB" id="W0RC27"/>
<dbReference type="CDD" id="cd00082">
    <property type="entry name" value="HisKA"/>
    <property type="match status" value="1"/>
</dbReference>
<evidence type="ECO:0000256" key="2">
    <source>
        <dbReference type="ARBA" id="ARBA00012438"/>
    </source>
</evidence>
<protein>
    <recommendedName>
        <fullName evidence="2">histidine kinase</fullName>
        <ecNumber evidence="2">2.7.13.3</ecNumber>
    </recommendedName>
</protein>
<dbReference type="SUPFAM" id="SSF47384">
    <property type="entry name" value="Homodimeric domain of signal transducing histidine kinase"/>
    <property type="match status" value="1"/>
</dbReference>
<feature type="coiled-coil region" evidence="7">
    <location>
        <begin position="371"/>
        <end position="398"/>
    </location>
</feature>
<dbReference type="InterPro" id="IPR004358">
    <property type="entry name" value="Sig_transdc_His_kin-like_C"/>
</dbReference>
<dbReference type="RefSeq" id="WP_025409425.1">
    <property type="nucleotide sequence ID" value="NZ_CP007128.1"/>
</dbReference>
<dbReference type="SUPFAM" id="SSF55785">
    <property type="entry name" value="PYP-like sensor domain (PAS domain)"/>
    <property type="match status" value="1"/>
</dbReference>
<evidence type="ECO:0000313" key="10">
    <source>
        <dbReference type="EMBL" id="AHG87870.1"/>
    </source>
</evidence>
<feature type="coiled-coil region" evidence="7">
    <location>
        <begin position="210"/>
        <end position="268"/>
    </location>
</feature>
<keyword evidence="5" id="KW-0418">Kinase</keyword>
<keyword evidence="11" id="KW-1185">Reference proteome</keyword>
<dbReference type="PRINTS" id="PR00344">
    <property type="entry name" value="BCTRLSENSOR"/>
</dbReference>
<dbReference type="Pfam" id="PF08448">
    <property type="entry name" value="PAS_4"/>
    <property type="match status" value="1"/>
</dbReference>
<evidence type="ECO:0000256" key="7">
    <source>
        <dbReference type="SAM" id="Coils"/>
    </source>
</evidence>
<dbReference type="InterPro" id="IPR050736">
    <property type="entry name" value="Sensor_HK_Regulatory"/>
</dbReference>
<feature type="domain" description="Histidine kinase" evidence="8">
    <location>
        <begin position="405"/>
        <end position="623"/>
    </location>
</feature>
<evidence type="ECO:0000256" key="1">
    <source>
        <dbReference type="ARBA" id="ARBA00000085"/>
    </source>
</evidence>
<keyword evidence="3" id="KW-0597">Phosphoprotein</keyword>
<dbReference type="HOGENOM" id="CLU_438540_0_0_0"/>
<evidence type="ECO:0000256" key="5">
    <source>
        <dbReference type="ARBA" id="ARBA00022777"/>
    </source>
</evidence>
<dbReference type="InterPro" id="IPR003594">
    <property type="entry name" value="HATPase_dom"/>
</dbReference>
<organism evidence="10 11">
    <name type="scientific">Gemmatirosa kalamazoonensis</name>
    <dbReference type="NCBI Taxonomy" id="861299"/>
    <lineage>
        <taxon>Bacteria</taxon>
        <taxon>Pseudomonadati</taxon>
        <taxon>Gemmatimonadota</taxon>
        <taxon>Gemmatimonadia</taxon>
        <taxon>Gemmatimonadales</taxon>
        <taxon>Gemmatimonadaceae</taxon>
        <taxon>Gemmatirosa</taxon>
    </lineage>
</organism>
<gene>
    <name evidence="10" type="ORF">J421_0333</name>
</gene>
<evidence type="ECO:0000259" key="8">
    <source>
        <dbReference type="PROSITE" id="PS50109"/>
    </source>
</evidence>
<dbReference type="InterPro" id="IPR025847">
    <property type="entry name" value="MEDS_domain"/>
</dbReference>
<dbReference type="Gene3D" id="3.30.565.10">
    <property type="entry name" value="Histidine kinase-like ATPase, C-terminal domain"/>
    <property type="match status" value="1"/>
</dbReference>
<proteinExistence type="predicted"/>
<evidence type="ECO:0000256" key="6">
    <source>
        <dbReference type="ARBA" id="ARBA00023012"/>
    </source>
</evidence>
<dbReference type="Pfam" id="PF02518">
    <property type="entry name" value="HATPase_c"/>
    <property type="match status" value="1"/>
</dbReference>
<dbReference type="InterPro" id="IPR013656">
    <property type="entry name" value="PAS_4"/>
</dbReference>
<keyword evidence="6" id="KW-0902">Two-component regulatory system</keyword>
<dbReference type="Pfam" id="PF14417">
    <property type="entry name" value="MEDS"/>
    <property type="match status" value="1"/>
</dbReference>
<dbReference type="GO" id="GO:0000155">
    <property type="term" value="F:phosphorelay sensor kinase activity"/>
    <property type="evidence" value="ECO:0007669"/>
    <property type="project" value="InterPro"/>
</dbReference>
<evidence type="ECO:0000313" key="11">
    <source>
        <dbReference type="Proteomes" id="UP000019151"/>
    </source>
</evidence>
<dbReference type="PROSITE" id="PS50109">
    <property type="entry name" value="HIS_KIN"/>
    <property type="match status" value="1"/>
</dbReference>
<dbReference type="SMART" id="SM00387">
    <property type="entry name" value="HATPase_c"/>
    <property type="match status" value="1"/>
</dbReference>
<evidence type="ECO:0000259" key="9">
    <source>
        <dbReference type="PROSITE" id="PS50112"/>
    </source>
</evidence>
<dbReference type="SMART" id="SM00388">
    <property type="entry name" value="HisKA"/>
    <property type="match status" value="1"/>
</dbReference>
<name>W0RC27_9BACT</name>
<dbReference type="Gene3D" id="3.30.450.20">
    <property type="entry name" value="PAS domain"/>
    <property type="match status" value="1"/>
</dbReference>
<comment type="catalytic activity">
    <reaction evidence="1">
        <text>ATP + protein L-histidine = ADP + protein N-phospho-L-histidine.</text>
        <dbReference type="EC" id="2.7.13.3"/>
    </reaction>
</comment>
<dbReference type="Gene3D" id="1.10.287.130">
    <property type="match status" value="1"/>
</dbReference>
<dbReference type="InParanoid" id="W0RC27"/>
<dbReference type="PANTHER" id="PTHR43711:SF26">
    <property type="entry name" value="SENSOR HISTIDINE KINASE RCSC"/>
    <property type="match status" value="1"/>
</dbReference>
<sequence>MTMQPIESGSSHEPAERFVRRRDEHAPGHRHAVQFYERDDFLARVVSDFVSDGLAAGEPALIIATAAHRAAITRALAATHDVDALQRRGDLRLLDAQAMLDTFMEGGVPDPARFREVVGAAIARLAHGRPRAVVRAYGEMVDVLWGEENVHGALRLEALWNELASTHHFTLLCAYAMARFGDAAQAEAFAELCAAHDHVVPAETYPHADATARQREIARLQQRAAALEAEVARRERLERQLRAELAARERAEAAVRASEQELKDFLENAAEGIHFVAADGTILWANRAELELLGCTREQYLGRSINDFHADAHVIADILARLRRGETLHNRAARLRRPDGEIRHVLINSNCLWRDGELQYTRCFTRDVTELHAAETEREALLARAEALRREAEGASQAKSAFLAMMSHELRTPLNAIGGHVQLMELGIHGPLTDAQRDALDRVQRSQRHLLSLVNDVLNLARVESGRIEYDAESLPLESLLAEMRAMVEPLLEGGALTCEVGAAADATNVYADREKVQQIVLNLLTNAIKFTPAGGRITLESGVDGDAAVVRVRDTGIGIPANRLESVFEPFVQIGARAFSPQEGVGLGLAISRNLARGMRGDLTVESTVGEGSCFTLRLPLA</sequence>
<dbReference type="InterPro" id="IPR035965">
    <property type="entry name" value="PAS-like_dom_sf"/>
</dbReference>
<dbReference type="CDD" id="cd16922">
    <property type="entry name" value="HATPase_EvgS-ArcB-TorS-like"/>
    <property type="match status" value="1"/>
</dbReference>
<dbReference type="SUPFAM" id="SSF55874">
    <property type="entry name" value="ATPase domain of HSP90 chaperone/DNA topoisomerase II/histidine kinase"/>
    <property type="match status" value="1"/>
</dbReference>
<dbReference type="SMART" id="SM00091">
    <property type="entry name" value="PAS"/>
    <property type="match status" value="1"/>
</dbReference>
<dbReference type="PANTHER" id="PTHR43711">
    <property type="entry name" value="TWO-COMPONENT HISTIDINE KINASE"/>
    <property type="match status" value="1"/>
</dbReference>
<reference evidence="10 11" key="1">
    <citation type="journal article" date="2014" name="Genome Announc.">
        <title>Genome Sequence and Methylome of Soil Bacterium Gemmatirosa kalamazoonensis KBS708T, a Member of the Rarely Cultivated Gemmatimonadetes Phylum.</title>
        <authorList>
            <person name="Debruyn J.M."/>
            <person name="Radosevich M."/>
            <person name="Wommack K.E."/>
            <person name="Polson S.W."/>
            <person name="Hauser L.J."/>
            <person name="Fawaz M.N."/>
            <person name="Korlach J."/>
            <person name="Tsai Y.C."/>
        </authorList>
    </citation>
    <scope>NUCLEOTIDE SEQUENCE [LARGE SCALE GENOMIC DNA]</scope>
    <source>
        <strain evidence="10 11">KBS708</strain>
    </source>
</reference>
<dbReference type="InterPro" id="IPR036097">
    <property type="entry name" value="HisK_dim/P_sf"/>
</dbReference>
<dbReference type="eggNOG" id="COG5002">
    <property type="taxonomic scope" value="Bacteria"/>
</dbReference>
<dbReference type="InterPro" id="IPR005467">
    <property type="entry name" value="His_kinase_dom"/>
</dbReference>
<dbReference type="NCBIfam" id="TIGR00229">
    <property type="entry name" value="sensory_box"/>
    <property type="match status" value="1"/>
</dbReference>
<dbReference type="InterPro" id="IPR000014">
    <property type="entry name" value="PAS"/>
</dbReference>
<dbReference type="PATRIC" id="fig|861299.3.peg.339"/>
<evidence type="ECO:0000256" key="3">
    <source>
        <dbReference type="ARBA" id="ARBA00022553"/>
    </source>
</evidence>
<dbReference type="PROSITE" id="PS50112">
    <property type="entry name" value="PAS"/>
    <property type="match status" value="1"/>
</dbReference>
<evidence type="ECO:0000256" key="4">
    <source>
        <dbReference type="ARBA" id="ARBA00022679"/>
    </source>
</evidence>